<protein>
    <submittedName>
        <fullName evidence="3">Recombinase family protein</fullName>
    </submittedName>
</protein>
<dbReference type="PANTHER" id="PTHR30461:SF23">
    <property type="entry name" value="DNA RECOMBINASE-RELATED"/>
    <property type="match status" value="1"/>
</dbReference>
<dbReference type="SMART" id="SM00857">
    <property type="entry name" value="Resolvase"/>
    <property type="match status" value="1"/>
</dbReference>
<keyword evidence="1" id="KW-0175">Coiled coil</keyword>
<dbReference type="AlphaFoldDB" id="A0A8J7G154"/>
<evidence type="ECO:0000256" key="1">
    <source>
        <dbReference type="SAM" id="Coils"/>
    </source>
</evidence>
<dbReference type="InterPro" id="IPR011109">
    <property type="entry name" value="DNA_bind_recombinase_dom"/>
</dbReference>
<name>A0A8J7G154_9BACL</name>
<dbReference type="PROSITE" id="PS51737">
    <property type="entry name" value="RECOMBINASE_DNA_BIND"/>
    <property type="match status" value="1"/>
</dbReference>
<reference evidence="3" key="1">
    <citation type="submission" date="2020-11" db="EMBL/GenBank/DDBJ databases">
        <title>Multidrug resistant novel bacterium Savagea serpentis sp. nov., isolated from the scats of a vine snake (Ahaetulla nasuta).</title>
        <authorList>
            <person name="Venkata Ramana V."/>
            <person name="Vikas Patil S."/>
            <person name="Yogita Lugani V."/>
        </authorList>
    </citation>
    <scope>NUCLEOTIDE SEQUENCE</scope>
    <source>
        <strain evidence="3">SN6</strain>
    </source>
</reference>
<dbReference type="Proteomes" id="UP000622653">
    <property type="component" value="Unassembled WGS sequence"/>
</dbReference>
<dbReference type="RefSeq" id="WP_194561693.1">
    <property type="nucleotide sequence ID" value="NZ_JADKPV010000001.1"/>
</dbReference>
<dbReference type="InterPro" id="IPR038109">
    <property type="entry name" value="DNA_bind_recomb_sf"/>
</dbReference>
<dbReference type="Pfam" id="PF00239">
    <property type="entry name" value="Resolvase"/>
    <property type="match status" value="1"/>
</dbReference>
<sequence length="578" mass="68140">MKKAVVYTRVSTDKDDQKQSLEIQRMQYEQYCNSNNYELIKIYADIGTGTHVRNRPDFLQMLHEAGLDYIRGKTNELDTFTKSNRKPKFNYIIVKDQSRLSRNMQQGLMIAEYLRDIGVYIIFENSGVSTIDDDWKMRTSLLFMIAEEESRAMGRRIANSKRYQLQRGVYKPAVVALGYRRKEDKTIEICPKESPIVKLIFDLYVNEGLGGKPITDILNGKGYKTKRGKEFTPAAIHRIVKNKVYCGSPIANRWQSKNVTDTTRVKRDKEEWIELTGAVEPIVSVEMWEQAQKIRENRIAENSKGERHGSKPATDDDYFRKVICGNCGSIYVRHMSRKPSGIKYSYMCQARRKKGTQHCDNRAISVKYLDDYTKQLNIGRQPTKTMGYYRQLHDLLDGLKKQIEQLNSTKDNLKKEIEKLKLENEVITQNLVDFMMKEQNNVVDNLTKKIDDNTNKIKELNKQMQRINLDTIQDLKFHILEKNNLLENKTIVDTQDKLKFVKHFEVYDHQVIVHFNYANFSDEIKEYNELFLHDPISDEFHEDELTQIFRRNHKSAREYWQNYDTELLQWHKDKENLK</sequence>
<dbReference type="PANTHER" id="PTHR30461">
    <property type="entry name" value="DNA-INVERTASE FROM LAMBDOID PROPHAGE"/>
    <property type="match status" value="1"/>
</dbReference>
<dbReference type="InterPro" id="IPR006119">
    <property type="entry name" value="Resolv_N"/>
</dbReference>
<dbReference type="InterPro" id="IPR050639">
    <property type="entry name" value="SSR_resolvase"/>
</dbReference>
<dbReference type="InterPro" id="IPR025827">
    <property type="entry name" value="Zn_ribbon_recom_dom"/>
</dbReference>
<gene>
    <name evidence="3" type="ORF">IRY55_02620</name>
</gene>
<accession>A0A8J7G154</accession>
<dbReference type="InterPro" id="IPR036162">
    <property type="entry name" value="Resolvase-like_N_sf"/>
</dbReference>
<dbReference type="SUPFAM" id="SSF53041">
    <property type="entry name" value="Resolvase-like"/>
    <property type="match status" value="1"/>
</dbReference>
<dbReference type="Gene3D" id="3.90.1750.20">
    <property type="entry name" value="Putative Large Serine Recombinase, Chain B, Domain 2"/>
    <property type="match status" value="1"/>
</dbReference>
<proteinExistence type="predicted"/>
<feature type="domain" description="Recombinase" evidence="2">
    <location>
        <begin position="176"/>
        <end position="301"/>
    </location>
</feature>
<dbReference type="CDD" id="cd00338">
    <property type="entry name" value="Ser_Recombinase"/>
    <property type="match status" value="1"/>
</dbReference>
<dbReference type="Gene3D" id="3.40.50.1390">
    <property type="entry name" value="Resolvase, N-terminal catalytic domain"/>
    <property type="match status" value="1"/>
</dbReference>
<dbReference type="GO" id="GO:0000150">
    <property type="term" value="F:DNA strand exchange activity"/>
    <property type="evidence" value="ECO:0007669"/>
    <property type="project" value="InterPro"/>
</dbReference>
<keyword evidence="4" id="KW-1185">Reference proteome</keyword>
<feature type="coiled-coil region" evidence="1">
    <location>
        <begin position="389"/>
        <end position="470"/>
    </location>
</feature>
<evidence type="ECO:0000313" key="3">
    <source>
        <dbReference type="EMBL" id="MBF4500245.1"/>
    </source>
</evidence>
<dbReference type="Pfam" id="PF07508">
    <property type="entry name" value="Recombinase"/>
    <property type="match status" value="1"/>
</dbReference>
<dbReference type="EMBL" id="JADKPV010000001">
    <property type="protein sequence ID" value="MBF4500245.1"/>
    <property type="molecule type" value="Genomic_DNA"/>
</dbReference>
<organism evidence="3 4">
    <name type="scientific">Savagea serpentis</name>
    <dbReference type="NCBI Taxonomy" id="2785297"/>
    <lineage>
        <taxon>Bacteria</taxon>
        <taxon>Bacillati</taxon>
        <taxon>Bacillota</taxon>
        <taxon>Bacilli</taxon>
        <taxon>Bacillales</taxon>
        <taxon>Caryophanaceae</taxon>
        <taxon>Savagea</taxon>
    </lineage>
</organism>
<dbReference type="Pfam" id="PF13408">
    <property type="entry name" value="Zn_ribbon_recom"/>
    <property type="match status" value="1"/>
</dbReference>
<comment type="caution">
    <text evidence="3">The sequence shown here is derived from an EMBL/GenBank/DDBJ whole genome shotgun (WGS) entry which is preliminary data.</text>
</comment>
<evidence type="ECO:0000313" key="4">
    <source>
        <dbReference type="Proteomes" id="UP000622653"/>
    </source>
</evidence>
<dbReference type="GO" id="GO:0003677">
    <property type="term" value="F:DNA binding"/>
    <property type="evidence" value="ECO:0007669"/>
    <property type="project" value="InterPro"/>
</dbReference>
<evidence type="ECO:0000259" key="2">
    <source>
        <dbReference type="PROSITE" id="PS51737"/>
    </source>
</evidence>